<evidence type="ECO:0000256" key="1">
    <source>
        <dbReference type="ARBA" id="ARBA00007406"/>
    </source>
</evidence>
<evidence type="ECO:0000256" key="2">
    <source>
        <dbReference type="ARBA" id="ARBA00023002"/>
    </source>
</evidence>
<dbReference type="SUPFAM" id="SSF55347">
    <property type="entry name" value="Glyceraldehyde-3-phosphate dehydrogenase-like, C-terminal domain"/>
    <property type="match status" value="1"/>
</dbReference>
<dbReference type="Gene3D" id="3.40.50.720">
    <property type="entry name" value="NAD(P)-binding Rossmann-like Domain"/>
    <property type="match status" value="1"/>
</dbReference>
<dbReference type="SMART" id="SM00846">
    <property type="entry name" value="Gp_dh_N"/>
    <property type="match status" value="1"/>
</dbReference>
<dbReference type="PANTHER" id="PTHR43148">
    <property type="entry name" value="GLYCERALDEHYDE-3-PHOSPHATE DEHYDROGENASE 2"/>
    <property type="match status" value="1"/>
</dbReference>
<evidence type="ECO:0000313" key="7">
    <source>
        <dbReference type="Proteomes" id="UP000825799"/>
    </source>
</evidence>
<dbReference type="EMBL" id="CP080590">
    <property type="protein sequence ID" value="QYO76126.1"/>
    <property type="molecule type" value="Genomic_DNA"/>
</dbReference>
<dbReference type="EC" id="1.2.1.-" evidence="4"/>
<sequence length="335" mass="35902">MAVRVAINGFGRIGRNVLRAIIESGRTDIEVVAINDLGPVETNAHLLRFDSVHGRFPHTVKVDGDTIDVGRGPIKVTAVRNPEELPHAAMGVDIALECTGIFTSKEKASAHLKAGAKKVIISAPGDGADKTIVFGINHASLTKDDVVISNASCTTNCLAPLAYVLHKEFGIEKGMMTTIHSYTGDQPTLDTMHKDLYRGRAAALSQIPTSTGAAKAIGLVLPELKGKLDGVSIRVPTPNVSCVDFKFIAKRDVTAEEINAAVKKYADGELKGVLGYTEFPNVSIDFNHDSHSSTMALDQTKVMDGNFVSVLSWYDNEWGFSNRMADTAVALGKTL</sequence>
<dbReference type="NCBIfam" id="TIGR01534">
    <property type="entry name" value="GAPDH-I"/>
    <property type="match status" value="1"/>
</dbReference>
<dbReference type="PROSITE" id="PS00071">
    <property type="entry name" value="GAPDH"/>
    <property type="match status" value="1"/>
</dbReference>
<accession>A0ABX8WDQ6</accession>
<dbReference type="SUPFAM" id="SSF51735">
    <property type="entry name" value="NAD(P)-binding Rossmann-fold domains"/>
    <property type="match status" value="1"/>
</dbReference>
<dbReference type="RefSeq" id="WP_220304617.1">
    <property type="nucleotide sequence ID" value="NZ_CP080590.1"/>
</dbReference>
<dbReference type="PRINTS" id="PR00078">
    <property type="entry name" value="G3PDHDRGNASE"/>
</dbReference>
<evidence type="ECO:0000256" key="3">
    <source>
        <dbReference type="RuleBase" id="RU000397"/>
    </source>
</evidence>
<dbReference type="Gene3D" id="3.30.360.10">
    <property type="entry name" value="Dihydrodipicolinate Reductase, domain 2"/>
    <property type="match status" value="1"/>
</dbReference>
<evidence type="ECO:0000259" key="5">
    <source>
        <dbReference type="SMART" id="SM00846"/>
    </source>
</evidence>
<organism evidence="6 7">
    <name type="scientific">Devosia salina</name>
    <dbReference type="NCBI Taxonomy" id="2860336"/>
    <lineage>
        <taxon>Bacteria</taxon>
        <taxon>Pseudomonadati</taxon>
        <taxon>Pseudomonadota</taxon>
        <taxon>Alphaproteobacteria</taxon>
        <taxon>Hyphomicrobiales</taxon>
        <taxon>Devosiaceae</taxon>
        <taxon>Devosia</taxon>
    </lineage>
</organism>
<dbReference type="InterPro" id="IPR036291">
    <property type="entry name" value="NAD(P)-bd_dom_sf"/>
</dbReference>
<keyword evidence="7" id="KW-1185">Reference proteome</keyword>
<keyword evidence="2 4" id="KW-0560">Oxidoreductase</keyword>
<dbReference type="InterPro" id="IPR020831">
    <property type="entry name" value="GlycerAld/Erythrose_P_DH"/>
</dbReference>
<dbReference type="InterPro" id="IPR006424">
    <property type="entry name" value="Glyceraldehyde-3-P_DH_1"/>
</dbReference>
<dbReference type="InterPro" id="IPR020829">
    <property type="entry name" value="GlycerAld_3-P_DH_cat"/>
</dbReference>
<proteinExistence type="inferred from homology"/>
<dbReference type="PIRSF" id="PIRSF000149">
    <property type="entry name" value="GAP_DH"/>
    <property type="match status" value="1"/>
</dbReference>
<evidence type="ECO:0000313" key="6">
    <source>
        <dbReference type="EMBL" id="QYO76126.1"/>
    </source>
</evidence>
<comment type="similarity">
    <text evidence="1 3">Belongs to the glyceraldehyde-3-phosphate dehydrogenase family.</text>
</comment>
<gene>
    <name evidence="6" type="primary">gap</name>
    <name evidence="6" type="ORF">K1X15_16120</name>
</gene>
<dbReference type="InterPro" id="IPR020828">
    <property type="entry name" value="GlycerAld_3-P_DH_NAD(P)-bd"/>
</dbReference>
<dbReference type="Pfam" id="PF02800">
    <property type="entry name" value="Gp_dh_C"/>
    <property type="match status" value="1"/>
</dbReference>
<dbReference type="Proteomes" id="UP000825799">
    <property type="component" value="Chromosome"/>
</dbReference>
<dbReference type="Pfam" id="PF00044">
    <property type="entry name" value="Gp_dh_N"/>
    <property type="match status" value="1"/>
</dbReference>
<dbReference type="CDD" id="cd05214">
    <property type="entry name" value="GAPDH_I_N"/>
    <property type="match status" value="1"/>
</dbReference>
<dbReference type="CDD" id="cd18126">
    <property type="entry name" value="GAPDH_I_C"/>
    <property type="match status" value="1"/>
</dbReference>
<protein>
    <recommendedName>
        <fullName evidence="4">Glyceraldehyde-3-phosphate dehydrogenase</fullName>
        <ecNumber evidence="4">1.2.1.-</ecNumber>
    </recommendedName>
</protein>
<name>A0ABX8WDQ6_9HYPH</name>
<evidence type="ECO:0000256" key="4">
    <source>
        <dbReference type="RuleBase" id="RU361160"/>
    </source>
</evidence>
<reference evidence="6 7" key="1">
    <citation type="submission" date="2021-08" db="EMBL/GenBank/DDBJ databases">
        <title>Devosia salina sp. nov., isolated from the South China Sea sediment.</title>
        <authorList>
            <person name="Zhou Z."/>
        </authorList>
    </citation>
    <scope>NUCLEOTIDE SEQUENCE [LARGE SCALE GENOMIC DNA]</scope>
    <source>
        <strain evidence="6 7">SCS-3</strain>
    </source>
</reference>
<dbReference type="InterPro" id="IPR020830">
    <property type="entry name" value="GlycerAld_3-P_DH_AS"/>
</dbReference>
<feature type="domain" description="Glyceraldehyde 3-phosphate dehydrogenase NAD(P) binding" evidence="5">
    <location>
        <begin position="3"/>
        <end position="153"/>
    </location>
</feature>